<gene>
    <name evidence="2" type="ORF">K6K41_02480</name>
</gene>
<evidence type="ECO:0000313" key="3">
    <source>
        <dbReference type="Proteomes" id="UP000825701"/>
    </source>
</evidence>
<keyword evidence="1" id="KW-0732">Signal</keyword>
<evidence type="ECO:0008006" key="4">
    <source>
        <dbReference type="Google" id="ProtNLM"/>
    </source>
</evidence>
<protein>
    <recommendedName>
        <fullName evidence="4">Invasion associated locus B family protein</fullName>
    </recommendedName>
</protein>
<feature type="chain" id="PRO_5038506373" description="Invasion associated locus B family protein" evidence="1">
    <location>
        <begin position="20"/>
        <end position="167"/>
    </location>
</feature>
<keyword evidence="3" id="KW-1185">Reference proteome</keyword>
<name>A0A9E6UNT6_9HYPH</name>
<proteinExistence type="predicted"/>
<evidence type="ECO:0000256" key="1">
    <source>
        <dbReference type="SAM" id="SignalP"/>
    </source>
</evidence>
<evidence type="ECO:0000313" key="2">
    <source>
        <dbReference type="EMBL" id="QZO00604.1"/>
    </source>
</evidence>
<dbReference type="RefSeq" id="WP_261403775.1">
    <property type="nucleotide sequence ID" value="NZ_CP081869.1"/>
</dbReference>
<dbReference type="AlphaFoldDB" id="A0A9E6UNT6"/>
<accession>A0A9E6UNT6</accession>
<sequence>MRRVALAIAISAAVVPAWGETGQSGVWTYTYEPSSTGEGGIVTALAPAPSPSADPNDPSHLVARCLGGRVEFLVGGSGGWGLSRGQIEITTRVDDHSSETRRWDVSTNGKAAFLSEGVEAFLAALSDDGELRVMLADAAGARRETTFSTKGVAEVRAKIAKACPPGR</sequence>
<reference evidence="2" key="1">
    <citation type="submission" date="2021-08" db="EMBL/GenBank/DDBJ databases">
        <authorList>
            <person name="Zhang H."/>
            <person name="Xu M."/>
            <person name="Yu Z."/>
            <person name="Yang L."/>
            <person name="Cai Y."/>
        </authorList>
    </citation>
    <scope>NUCLEOTIDE SEQUENCE</scope>
    <source>
        <strain evidence="2">CHL1</strain>
    </source>
</reference>
<dbReference type="EMBL" id="CP081869">
    <property type="protein sequence ID" value="QZO00604.1"/>
    <property type="molecule type" value="Genomic_DNA"/>
</dbReference>
<feature type="signal peptide" evidence="1">
    <location>
        <begin position="1"/>
        <end position="19"/>
    </location>
</feature>
<dbReference type="Proteomes" id="UP000825701">
    <property type="component" value="Chromosome"/>
</dbReference>
<organism evidence="2 3">
    <name type="scientific">Chenggangzhangella methanolivorans</name>
    <dbReference type="NCBI Taxonomy" id="1437009"/>
    <lineage>
        <taxon>Bacteria</taxon>
        <taxon>Pseudomonadati</taxon>
        <taxon>Pseudomonadota</taxon>
        <taxon>Alphaproteobacteria</taxon>
        <taxon>Hyphomicrobiales</taxon>
        <taxon>Methylopilaceae</taxon>
        <taxon>Chenggangzhangella</taxon>
    </lineage>
</organism>
<dbReference type="KEGG" id="cmet:K6K41_02480"/>